<dbReference type="PANTHER" id="PTHR48043">
    <property type="entry name" value="EG:EG0003.4 PROTEIN-RELATED"/>
    <property type="match status" value="1"/>
</dbReference>
<dbReference type="Proteomes" id="UP000838878">
    <property type="component" value="Chromosome 6"/>
</dbReference>
<gene>
    <name evidence="6" type="ORF">BINO364_LOCUS12499</name>
</gene>
<feature type="signal peptide" evidence="5">
    <location>
        <begin position="1"/>
        <end position="18"/>
    </location>
</feature>
<keyword evidence="2 4" id="KW-0328">Glycosyltransferase</keyword>
<dbReference type="GO" id="GO:0016020">
    <property type="term" value="C:membrane"/>
    <property type="evidence" value="ECO:0007669"/>
    <property type="project" value="UniProtKB-SubCell"/>
</dbReference>
<dbReference type="InterPro" id="IPR002213">
    <property type="entry name" value="UDP_glucos_trans"/>
</dbReference>
<reference evidence="6" key="1">
    <citation type="submission" date="2021-12" db="EMBL/GenBank/DDBJ databases">
        <authorList>
            <person name="Martin H S."/>
        </authorList>
    </citation>
    <scope>NUCLEOTIDE SEQUENCE</scope>
</reference>
<dbReference type="SUPFAM" id="SSF53756">
    <property type="entry name" value="UDP-Glycosyltransferase/glycogen phosphorylase"/>
    <property type="match status" value="1"/>
</dbReference>
<dbReference type="GO" id="GO:0015020">
    <property type="term" value="F:glucuronosyltransferase activity"/>
    <property type="evidence" value="ECO:0007669"/>
    <property type="project" value="UniProtKB-EC"/>
</dbReference>
<evidence type="ECO:0000313" key="6">
    <source>
        <dbReference type="EMBL" id="CAH0727116.1"/>
    </source>
</evidence>
<dbReference type="CDD" id="cd03784">
    <property type="entry name" value="GT1_Gtf-like"/>
    <property type="match status" value="1"/>
</dbReference>
<keyword evidence="5" id="KW-0732">Signal</keyword>
<dbReference type="InterPro" id="IPR035595">
    <property type="entry name" value="UDP_glycos_trans_CS"/>
</dbReference>
<protein>
    <recommendedName>
        <fullName evidence="5">UDP-glucuronosyltransferase</fullName>
        <ecNumber evidence="5">2.4.1.17</ecNumber>
    </recommendedName>
</protein>
<dbReference type="FunFam" id="3.40.50.2000:FF:000050">
    <property type="entry name" value="UDP-glucuronosyltransferase"/>
    <property type="match status" value="1"/>
</dbReference>
<evidence type="ECO:0000256" key="4">
    <source>
        <dbReference type="RuleBase" id="RU003718"/>
    </source>
</evidence>
<dbReference type="AlphaFoldDB" id="A0A8J9UVB6"/>
<dbReference type="PROSITE" id="PS00375">
    <property type="entry name" value="UDPGT"/>
    <property type="match status" value="1"/>
</dbReference>
<sequence>MDNKVLILFLFVIVTCDSARILGVFPTASISHQVVFRPLMAELAKRGHEVVVITPDPAFPKGKTPPNLTEIDVHDISYNLHTPFFKQNAARVTDFKQIGMGVYRKFAEYFIVQMKSPQVQELFNNKNITFDLIFTESCFRPAIAVSHLYKAPVIDYSTMDGQHGSYEMIGAVTHPLIFPISVAQRIQNMTLWEKIDALYTRFYVDYHYSVLEEEENQMLRTVFGEDMPDLSVLKANVKMLFLNVHPLWDLNRPVPPSVLYLGGSGTHLPPVKELPQDLKTYLDSSKNGVIYVSFGTNNRPSLLPPEKLKIFTKVFSELPYDILWKWDVLDYPDCPKNVKIGLWFPQSDLLRHPKVKLFITQSGLQSTDEAITAGMPVVGIPMLWDQWYNAEMCQIHKMGIKVLLETLTEHSLKSAIETIFNNYQSYRDNAAKLRNLMRDQKESPMERAVWWTEHVLRTGGDHLRSPIANMSWTEYYQ</sequence>
<dbReference type="EC" id="2.4.1.17" evidence="5"/>
<evidence type="ECO:0000256" key="2">
    <source>
        <dbReference type="ARBA" id="ARBA00022676"/>
    </source>
</evidence>
<name>A0A8J9UVB6_9NEOP</name>
<proteinExistence type="inferred from homology"/>
<feature type="chain" id="PRO_5035487602" description="UDP-glucuronosyltransferase" evidence="5">
    <location>
        <begin position="19"/>
        <end position="477"/>
    </location>
</feature>
<keyword evidence="3 4" id="KW-0808">Transferase</keyword>
<comment type="catalytic activity">
    <reaction evidence="5">
        <text>glucuronate acceptor + UDP-alpha-D-glucuronate = acceptor beta-D-glucuronoside + UDP + H(+)</text>
        <dbReference type="Rhea" id="RHEA:21032"/>
        <dbReference type="ChEBI" id="CHEBI:15378"/>
        <dbReference type="ChEBI" id="CHEBI:58052"/>
        <dbReference type="ChEBI" id="CHEBI:58223"/>
        <dbReference type="ChEBI" id="CHEBI:132367"/>
        <dbReference type="ChEBI" id="CHEBI:132368"/>
        <dbReference type="EC" id="2.4.1.17"/>
    </reaction>
</comment>
<feature type="non-terminal residue" evidence="6">
    <location>
        <position position="477"/>
    </location>
</feature>
<accession>A0A8J9UVB6</accession>
<dbReference type="OrthoDB" id="5835829at2759"/>
<dbReference type="PANTHER" id="PTHR48043:SF159">
    <property type="entry name" value="EG:EG0003.4 PROTEIN-RELATED"/>
    <property type="match status" value="1"/>
</dbReference>
<evidence type="ECO:0000256" key="5">
    <source>
        <dbReference type="RuleBase" id="RU362059"/>
    </source>
</evidence>
<evidence type="ECO:0000256" key="3">
    <source>
        <dbReference type="ARBA" id="ARBA00022679"/>
    </source>
</evidence>
<dbReference type="Gene3D" id="3.40.50.2000">
    <property type="entry name" value="Glycogen Phosphorylase B"/>
    <property type="match status" value="2"/>
</dbReference>
<evidence type="ECO:0000256" key="1">
    <source>
        <dbReference type="ARBA" id="ARBA00009995"/>
    </source>
</evidence>
<keyword evidence="7" id="KW-1185">Reference proteome</keyword>
<dbReference type="InterPro" id="IPR050271">
    <property type="entry name" value="UDP-glycosyltransferase"/>
</dbReference>
<dbReference type="EMBL" id="OV170226">
    <property type="protein sequence ID" value="CAH0727116.1"/>
    <property type="molecule type" value="Genomic_DNA"/>
</dbReference>
<comment type="subcellular location">
    <subcellularLocation>
        <location evidence="5">Membrane</location>
        <topology evidence="5">Single-pass membrane protein</topology>
    </subcellularLocation>
</comment>
<comment type="similarity">
    <text evidence="1 4">Belongs to the UDP-glycosyltransferase family.</text>
</comment>
<organism evidence="6 7">
    <name type="scientific">Brenthis ino</name>
    <name type="common">lesser marbled fritillary</name>
    <dbReference type="NCBI Taxonomy" id="405034"/>
    <lineage>
        <taxon>Eukaryota</taxon>
        <taxon>Metazoa</taxon>
        <taxon>Ecdysozoa</taxon>
        <taxon>Arthropoda</taxon>
        <taxon>Hexapoda</taxon>
        <taxon>Insecta</taxon>
        <taxon>Pterygota</taxon>
        <taxon>Neoptera</taxon>
        <taxon>Endopterygota</taxon>
        <taxon>Lepidoptera</taxon>
        <taxon>Glossata</taxon>
        <taxon>Ditrysia</taxon>
        <taxon>Papilionoidea</taxon>
        <taxon>Nymphalidae</taxon>
        <taxon>Heliconiinae</taxon>
        <taxon>Argynnini</taxon>
        <taxon>Brenthis</taxon>
    </lineage>
</organism>
<evidence type="ECO:0000313" key="7">
    <source>
        <dbReference type="Proteomes" id="UP000838878"/>
    </source>
</evidence>
<dbReference type="Pfam" id="PF00201">
    <property type="entry name" value="UDPGT"/>
    <property type="match status" value="1"/>
</dbReference>